<keyword evidence="2" id="KW-1185">Reference proteome</keyword>
<evidence type="ECO:0000313" key="2">
    <source>
        <dbReference type="Proteomes" id="UP000324222"/>
    </source>
</evidence>
<protein>
    <submittedName>
        <fullName evidence="1">Uncharacterized protein</fullName>
    </submittedName>
</protein>
<sequence>MSVSLRWTELIDLPLEPRRGQRRDHAWARRGCWLSVHHILLYSPLPICRRLALSRDASRGALAGRWLGGRLQRHNKRISMNSSRSCVTFHILCHLPQGRA</sequence>
<accession>A0A5B7JWL6</accession>
<evidence type="ECO:0000313" key="1">
    <source>
        <dbReference type="EMBL" id="MPC96724.1"/>
    </source>
</evidence>
<dbReference type="EMBL" id="VSRR010107077">
    <property type="protein sequence ID" value="MPC96724.1"/>
    <property type="molecule type" value="Genomic_DNA"/>
</dbReference>
<reference evidence="1 2" key="1">
    <citation type="submission" date="2019-05" db="EMBL/GenBank/DDBJ databases">
        <title>Another draft genome of Portunus trituberculatus and its Hox gene families provides insights of decapod evolution.</title>
        <authorList>
            <person name="Jeong J.-H."/>
            <person name="Song I."/>
            <person name="Kim S."/>
            <person name="Choi T."/>
            <person name="Kim D."/>
            <person name="Ryu S."/>
            <person name="Kim W."/>
        </authorList>
    </citation>
    <scope>NUCLEOTIDE SEQUENCE [LARGE SCALE GENOMIC DNA]</scope>
    <source>
        <tissue evidence="1">Muscle</tissue>
    </source>
</reference>
<comment type="caution">
    <text evidence="1">The sequence shown here is derived from an EMBL/GenBank/DDBJ whole genome shotgun (WGS) entry which is preliminary data.</text>
</comment>
<dbReference type="Proteomes" id="UP000324222">
    <property type="component" value="Unassembled WGS sequence"/>
</dbReference>
<proteinExistence type="predicted"/>
<organism evidence="1 2">
    <name type="scientific">Portunus trituberculatus</name>
    <name type="common">Swimming crab</name>
    <name type="synonym">Neptunus trituberculatus</name>
    <dbReference type="NCBI Taxonomy" id="210409"/>
    <lineage>
        <taxon>Eukaryota</taxon>
        <taxon>Metazoa</taxon>
        <taxon>Ecdysozoa</taxon>
        <taxon>Arthropoda</taxon>
        <taxon>Crustacea</taxon>
        <taxon>Multicrustacea</taxon>
        <taxon>Malacostraca</taxon>
        <taxon>Eumalacostraca</taxon>
        <taxon>Eucarida</taxon>
        <taxon>Decapoda</taxon>
        <taxon>Pleocyemata</taxon>
        <taxon>Brachyura</taxon>
        <taxon>Eubrachyura</taxon>
        <taxon>Portunoidea</taxon>
        <taxon>Portunidae</taxon>
        <taxon>Portuninae</taxon>
        <taxon>Portunus</taxon>
    </lineage>
</organism>
<gene>
    <name evidence="1" type="ORF">E2C01_092000</name>
</gene>
<name>A0A5B7JWL6_PORTR</name>
<dbReference type="AlphaFoldDB" id="A0A5B7JWL6"/>